<feature type="compositionally biased region" description="Polar residues" evidence="1">
    <location>
        <begin position="517"/>
        <end position="537"/>
    </location>
</feature>
<feature type="compositionally biased region" description="Basic and acidic residues" evidence="1">
    <location>
        <begin position="11"/>
        <end position="21"/>
    </location>
</feature>
<evidence type="ECO:0000256" key="1">
    <source>
        <dbReference type="SAM" id="MobiDB-lite"/>
    </source>
</evidence>
<reference evidence="2 3" key="1">
    <citation type="journal article" date="2021" name="Elife">
        <title>Chloroplast acquisition without the gene transfer in kleptoplastic sea slugs, Plakobranchus ocellatus.</title>
        <authorList>
            <person name="Maeda T."/>
            <person name="Takahashi S."/>
            <person name="Yoshida T."/>
            <person name="Shimamura S."/>
            <person name="Takaki Y."/>
            <person name="Nagai Y."/>
            <person name="Toyoda A."/>
            <person name="Suzuki Y."/>
            <person name="Arimoto A."/>
            <person name="Ishii H."/>
            <person name="Satoh N."/>
            <person name="Nishiyama T."/>
            <person name="Hasebe M."/>
            <person name="Maruyama T."/>
            <person name="Minagawa J."/>
            <person name="Obokata J."/>
            <person name="Shigenobu S."/>
        </authorList>
    </citation>
    <scope>NUCLEOTIDE SEQUENCE [LARGE SCALE GENOMIC DNA]</scope>
</reference>
<name>A0AAV4B7U5_9GAST</name>
<dbReference type="Proteomes" id="UP000735302">
    <property type="component" value="Unassembled WGS sequence"/>
</dbReference>
<evidence type="ECO:0000313" key="3">
    <source>
        <dbReference type="Proteomes" id="UP000735302"/>
    </source>
</evidence>
<dbReference type="InterPro" id="IPR009003">
    <property type="entry name" value="Peptidase_S1_PA"/>
</dbReference>
<gene>
    <name evidence="2" type="ORF">PoB_004091900</name>
</gene>
<dbReference type="AlphaFoldDB" id="A0AAV4B7U5"/>
<evidence type="ECO:0000313" key="2">
    <source>
        <dbReference type="EMBL" id="GFO14414.1"/>
    </source>
</evidence>
<dbReference type="SUPFAM" id="SSF50494">
    <property type="entry name" value="Trypsin-like serine proteases"/>
    <property type="match status" value="1"/>
</dbReference>
<feature type="region of interest" description="Disordered" evidence="1">
    <location>
        <begin position="1"/>
        <end position="21"/>
    </location>
</feature>
<keyword evidence="3" id="KW-1185">Reference proteome</keyword>
<feature type="compositionally biased region" description="Polar residues" evidence="1">
    <location>
        <begin position="1"/>
        <end position="10"/>
    </location>
</feature>
<accession>A0AAV4B7U5</accession>
<feature type="compositionally biased region" description="Acidic residues" evidence="1">
    <location>
        <begin position="138"/>
        <end position="151"/>
    </location>
</feature>
<feature type="compositionally biased region" description="Basic and acidic residues" evidence="1">
    <location>
        <begin position="152"/>
        <end position="167"/>
    </location>
</feature>
<proteinExistence type="predicted"/>
<feature type="region of interest" description="Disordered" evidence="1">
    <location>
        <begin position="131"/>
        <end position="167"/>
    </location>
</feature>
<comment type="caution">
    <text evidence="2">The sequence shown here is derived from an EMBL/GenBank/DDBJ whole genome shotgun (WGS) entry which is preliminary data.</text>
</comment>
<organism evidence="2 3">
    <name type="scientific">Plakobranchus ocellatus</name>
    <dbReference type="NCBI Taxonomy" id="259542"/>
    <lineage>
        <taxon>Eukaryota</taxon>
        <taxon>Metazoa</taxon>
        <taxon>Spiralia</taxon>
        <taxon>Lophotrochozoa</taxon>
        <taxon>Mollusca</taxon>
        <taxon>Gastropoda</taxon>
        <taxon>Heterobranchia</taxon>
        <taxon>Euthyneura</taxon>
        <taxon>Panpulmonata</taxon>
        <taxon>Sacoglossa</taxon>
        <taxon>Placobranchoidea</taxon>
        <taxon>Plakobranchidae</taxon>
        <taxon>Plakobranchus</taxon>
    </lineage>
</organism>
<dbReference type="EMBL" id="BLXT01004562">
    <property type="protein sequence ID" value="GFO14414.1"/>
    <property type="molecule type" value="Genomic_DNA"/>
</dbReference>
<sequence>MDETLENTVESSKKRDDQGNHECEVWACSETFDHRQELNGEEGSREWEKCEKNPGHTGFISAPDFSLLHLPEEYRTREILELVQAQADLTVRLRVGYTSANRPDGYPFSNFRGRYIPHTGTGVVTTVCHEQWGNSSDSSEDDYYSDEEEKEDDRNEETKRRDFEAFERESRQPLFTGANCPCHDCEDTRSIASLNQTKPTGKQTEGAMSKYDGNHLLSRPGDDRNRYVGEWQKLSQGTGLTNDFHTNEHLESETSVIETQEKPCWLVFIETALHVVYDTDEAKHTVVDVFYDRNDRTERPQSLYGFCADETSKVDDRCKIRCCTHNENLVRKLVAASTKRRHLARYLGRPAVPPSSESLNSSSKNQNCTSTLVLDNNYVATRPPIAATPTLAPTGSSVPINSKPAAASLLTTENSSVSTIFTPTATSALAPQASHMAIIIGHPHGRSKTVSIGHWMERVKESEYKDVLSKTYYIYNTPTCKANSGGSVMTFGKVEEERATVVIFTHRHRASCETPGLNMSSPSDEVKTSVFQQTNKLAHSGEKEEAE</sequence>
<feature type="region of interest" description="Disordered" evidence="1">
    <location>
        <begin position="196"/>
        <end position="222"/>
    </location>
</feature>
<feature type="region of interest" description="Disordered" evidence="1">
    <location>
        <begin position="513"/>
        <end position="547"/>
    </location>
</feature>
<protein>
    <submittedName>
        <fullName evidence="2">Uncharacterized protein</fullName>
    </submittedName>
</protein>